<gene>
    <name evidence="3" type="ORF">AWH48_15330</name>
</gene>
<name>A0A177L1T7_9BACI</name>
<evidence type="ECO:0000313" key="4">
    <source>
        <dbReference type="Proteomes" id="UP000077271"/>
    </source>
</evidence>
<dbReference type="InterPro" id="IPR036876">
    <property type="entry name" value="UVR_dom_sf"/>
</dbReference>
<proteinExistence type="predicted"/>
<protein>
    <recommendedName>
        <fullName evidence="2">UVR domain-containing protein</fullName>
    </recommendedName>
</protein>
<dbReference type="RefSeq" id="WP_018395126.1">
    <property type="nucleotide sequence ID" value="NZ_LQWZ01000003.1"/>
</dbReference>
<evidence type="ECO:0000259" key="2">
    <source>
        <dbReference type="PROSITE" id="PS50151"/>
    </source>
</evidence>
<dbReference type="InterPro" id="IPR025542">
    <property type="entry name" value="YacH"/>
</dbReference>
<sequence length="177" mass="20004">MICQECHERPAALHFTKIVNGEKTEVYFCEKCAHEKGEYLFGGHPAFSLNNLLSGLFNSEPLFSSNVASHEEDEHCEKCHMTFQKFLQTGKFGCAHCYTAFDSKLTPILKRLHGGNTRHQGKIPKRMGGALHLQKELHLLREQLNEMIANEHFEKAADVRDQIREVEHKLSGEGGGA</sequence>
<dbReference type="GO" id="GO:1990170">
    <property type="term" value="P:stress response to cadmium ion"/>
    <property type="evidence" value="ECO:0007669"/>
    <property type="project" value="TreeGrafter"/>
</dbReference>
<dbReference type="GO" id="GO:0046870">
    <property type="term" value="F:cadmium ion binding"/>
    <property type="evidence" value="ECO:0007669"/>
    <property type="project" value="TreeGrafter"/>
</dbReference>
<dbReference type="GO" id="GO:0005507">
    <property type="term" value="F:copper ion binding"/>
    <property type="evidence" value="ECO:0007669"/>
    <property type="project" value="TreeGrafter"/>
</dbReference>
<dbReference type="OrthoDB" id="9788704at2"/>
<organism evidence="3 4">
    <name type="scientific">Domibacillus aminovorans</name>
    <dbReference type="NCBI Taxonomy" id="29332"/>
    <lineage>
        <taxon>Bacteria</taxon>
        <taxon>Bacillati</taxon>
        <taxon>Bacillota</taxon>
        <taxon>Bacilli</taxon>
        <taxon>Bacillales</taxon>
        <taxon>Bacillaceae</taxon>
        <taxon>Domibacillus</taxon>
    </lineage>
</organism>
<evidence type="ECO:0000313" key="3">
    <source>
        <dbReference type="EMBL" id="OAH59297.1"/>
    </source>
</evidence>
<dbReference type="AlphaFoldDB" id="A0A177L1T7"/>
<dbReference type="PROSITE" id="PS50151">
    <property type="entry name" value="UVR"/>
    <property type="match status" value="1"/>
</dbReference>
<dbReference type="PIRSF" id="PIRSF015034">
    <property type="entry name" value="YacH"/>
    <property type="match status" value="1"/>
</dbReference>
<evidence type="ECO:0000256" key="1">
    <source>
        <dbReference type="SAM" id="Coils"/>
    </source>
</evidence>
<dbReference type="InterPro" id="IPR001943">
    <property type="entry name" value="UVR_dom"/>
</dbReference>
<dbReference type="Gene3D" id="4.10.860.10">
    <property type="entry name" value="UVR domain"/>
    <property type="match status" value="1"/>
</dbReference>
<dbReference type="PANTHER" id="PTHR38430">
    <property type="entry name" value="PROTEIN-ARGININE KINASE ACTIVATOR PROTEIN"/>
    <property type="match status" value="1"/>
</dbReference>
<accession>A0A177L1T7</accession>
<dbReference type="Pfam" id="PF02151">
    <property type="entry name" value="UVR"/>
    <property type="match status" value="1"/>
</dbReference>
<reference evidence="3 4" key="1">
    <citation type="submission" date="2016-01" db="EMBL/GenBank/DDBJ databases">
        <title>Investigation of taxonomic status of Bacillus aminovorans.</title>
        <authorList>
            <person name="Verma A."/>
            <person name="Pal Y."/>
            <person name="Krishnamurthi S."/>
        </authorList>
    </citation>
    <scope>NUCLEOTIDE SEQUENCE [LARGE SCALE GENOMIC DNA]</scope>
    <source>
        <strain evidence="3 4">DSM 4337</strain>
    </source>
</reference>
<dbReference type="Proteomes" id="UP000077271">
    <property type="component" value="Unassembled WGS sequence"/>
</dbReference>
<dbReference type="GO" id="GO:0008270">
    <property type="term" value="F:zinc ion binding"/>
    <property type="evidence" value="ECO:0007669"/>
    <property type="project" value="TreeGrafter"/>
</dbReference>
<dbReference type="GO" id="GO:0050897">
    <property type="term" value="F:cobalt ion binding"/>
    <property type="evidence" value="ECO:0007669"/>
    <property type="project" value="TreeGrafter"/>
</dbReference>
<feature type="domain" description="UVR" evidence="2">
    <location>
        <begin position="134"/>
        <end position="169"/>
    </location>
</feature>
<dbReference type="SUPFAM" id="SSF46600">
    <property type="entry name" value="C-terminal UvrC-binding domain of UvrB"/>
    <property type="match status" value="1"/>
</dbReference>
<feature type="coiled-coil region" evidence="1">
    <location>
        <begin position="130"/>
        <end position="169"/>
    </location>
</feature>
<dbReference type="PANTHER" id="PTHR38430:SF1">
    <property type="entry name" value="PROTEIN-ARGININE KINASE ACTIVATOR PROTEIN"/>
    <property type="match status" value="1"/>
</dbReference>
<comment type="caution">
    <text evidence="3">The sequence shown here is derived from an EMBL/GenBank/DDBJ whole genome shotgun (WGS) entry which is preliminary data.</text>
</comment>
<keyword evidence="1" id="KW-0175">Coiled coil</keyword>
<dbReference type="EMBL" id="LQWZ01000003">
    <property type="protein sequence ID" value="OAH59297.1"/>
    <property type="molecule type" value="Genomic_DNA"/>
</dbReference>
<dbReference type="GO" id="GO:1990169">
    <property type="term" value="P:stress response to copper ion"/>
    <property type="evidence" value="ECO:0007669"/>
    <property type="project" value="TreeGrafter"/>
</dbReference>